<dbReference type="GeneID" id="41587970"/>
<name>A0A1N5TUW7_9ARCH</name>
<evidence type="ECO:0000313" key="2">
    <source>
        <dbReference type="EMBL" id="SIM51935.1"/>
    </source>
</evidence>
<dbReference type="Proteomes" id="UP000187822">
    <property type="component" value="Chromosome I"/>
</dbReference>
<dbReference type="STRING" id="1673428.CPM_0687"/>
<reference evidence="2 5" key="1">
    <citation type="submission" date="2016-04" db="EMBL/GenBank/DDBJ databases">
        <authorList>
            <person name="Evans L.H."/>
            <person name="Alamgir A."/>
            <person name="Owens N."/>
            <person name="Weber N.D."/>
            <person name="Virtaneva K."/>
            <person name="Barbian K."/>
            <person name="Babar A."/>
            <person name="Rosenke K."/>
        </authorList>
    </citation>
    <scope>NUCLEOTIDE SEQUENCE [LARGE SCALE GENOMIC DNA]</scope>
    <source>
        <strain evidence="2">S5</strain>
        <strain evidence="5">S5(T) (JCM 30642 \VKM B-2941)</strain>
    </source>
</reference>
<gene>
    <name evidence="3" type="ORF">CPM_0687</name>
    <name evidence="2" type="ORF">CSP5_0690</name>
</gene>
<evidence type="ECO:0000313" key="4">
    <source>
        <dbReference type="Proteomes" id="UP000187822"/>
    </source>
</evidence>
<protein>
    <submittedName>
        <fullName evidence="2">Uncharacterized protein</fullName>
    </submittedName>
</protein>
<evidence type="ECO:0000313" key="5">
    <source>
        <dbReference type="Proteomes" id="UP000195607"/>
    </source>
</evidence>
<feature type="region of interest" description="Disordered" evidence="1">
    <location>
        <begin position="51"/>
        <end position="89"/>
    </location>
</feature>
<dbReference type="AlphaFoldDB" id="A0A1N5TUW7"/>
<reference evidence="4" key="3">
    <citation type="submission" date="2016-06" db="EMBL/GenBank/DDBJ databases">
        <authorList>
            <person name="Toshchakov V.S."/>
        </authorList>
    </citation>
    <scope>NUCLEOTIDE SEQUENCE [LARGE SCALE GENOMIC DNA]</scope>
    <source>
        <strain>PM4 (JCM 30641</strain>
        <strain evidence="4">\VKM B-2940)</strain>
    </source>
</reference>
<reference evidence="3" key="2">
    <citation type="submission" date="2016-06" db="EMBL/GenBank/DDBJ databases">
        <authorList>
            <person name="Olsen C.W."/>
            <person name="Carey S."/>
            <person name="Hinshaw L."/>
            <person name="Karasin A.I."/>
        </authorList>
    </citation>
    <scope>NUCLEOTIDE SEQUENCE [LARGE SCALE GENOMIC DNA]</scope>
    <source>
        <strain evidence="3">PM4</strain>
    </source>
</reference>
<proteinExistence type="predicted"/>
<organism evidence="2 5">
    <name type="scientific">Cuniculiplasma divulgatum</name>
    <dbReference type="NCBI Taxonomy" id="1673428"/>
    <lineage>
        <taxon>Archaea</taxon>
        <taxon>Methanobacteriati</taxon>
        <taxon>Thermoplasmatota</taxon>
        <taxon>Thermoplasmata</taxon>
        <taxon>Thermoplasmatales</taxon>
        <taxon>Cuniculiplasmataceae</taxon>
        <taxon>Cuniculiplasma</taxon>
    </lineage>
</organism>
<dbReference type="KEGG" id="cdiv:CPM_0687"/>
<dbReference type="EMBL" id="LT719092">
    <property type="protein sequence ID" value="SJK84546.1"/>
    <property type="molecule type" value="Genomic_DNA"/>
</dbReference>
<dbReference type="RefSeq" id="WP_145983929.1">
    <property type="nucleotide sequence ID" value="NZ_LT671858.1"/>
</dbReference>
<dbReference type="Proteomes" id="UP000195607">
    <property type="component" value="Chromosome I"/>
</dbReference>
<evidence type="ECO:0000256" key="1">
    <source>
        <dbReference type="SAM" id="MobiDB-lite"/>
    </source>
</evidence>
<keyword evidence="4" id="KW-1185">Reference proteome</keyword>
<sequence length="89" mass="10607">MVFKKYSETYEQGRCPLGYEYVESYRDRSGTFHRSYCRKIKKIGFNDPEERYEKQIKKSEDDSIKNAKKIIEKSDKHPEPSGDFSERGL</sequence>
<accession>A0A1N5TUW7</accession>
<dbReference type="EMBL" id="LT671858">
    <property type="protein sequence ID" value="SIM51935.1"/>
    <property type="molecule type" value="Genomic_DNA"/>
</dbReference>
<evidence type="ECO:0000313" key="3">
    <source>
        <dbReference type="EMBL" id="SJK84546.1"/>
    </source>
</evidence>